<evidence type="ECO:0000313" key="2">
    <source>
        <dbReference type="EMBL" id="MEY8039749.1"/>
    </source>
</evidence>
<reference evidence="2 3" key="1">
    <citation type="submission" date="2024-08" db="EMBL/GenBank/DDBJ databases">
        <title>Genome mining of Saccharopolyspora cebuensis PGLac3 from Nigerian medicinal plant.</title>
        <authorList>
            <person name="Ezeobiora C.E."/>
            <person name="Igbokwe N.H."/>
            <person name="Amin D.H."/>
            <person name="Mendie U.E."/>
        </authorList>
    </citation>
    <scope>NUCLEOTIDE SEQUENCE [LARGE SCALE GENOMIC DNA]</scope>
    <source>
        <strain evidence="2 3">PGLac3</strain>
    </source>
</reference>
<evidence type="ECO:0000256" key="1">
    <source>
        <dbReference type="SAM" id="MobiDB-lite"/>
    </source>
</evidence>
<evidence type="ECO:0008006" key="4">
    <source>
        <dbReference type="Google" id="ProtNLM"/>
    </source>
</evidence>
<accession>A0ABV4CG42</accession>
<protein>
    <recommendedName>
        <fullName evidence="4">Secreted protein</fullName>
    </recommendedName>
</protein>
<dbReference type="PROSITE" id="PS51257">
    <property type="entry name" value="PROKAR_LIPOPROTEIN"/>
    <property type="match status" value="1"/>
</dbReference>
<proteinExistence type="predicted"/>
<keyword evidence="3" id="KW-1185">Reference proteome</keyword>
<dbReference type="EMBL" id="JBGEHV010000014">
    <property type="protein sequence ID" value="MEY8039749.1"/>
    <property type="molecule type" value="Genomic_DNA"/>
</dbReference>
<feature type="region of interest" description="Disordered" evidence="1">
    <location>
        <begin position="40"/>
        <end position="60"/>
    </location>
</feature>
<evidence type="ECO:0000313" key="3">
    <source>
        <dbReference type="Proteomes" id="UP001564626"/>
    </source>
</evidence>
<dbReference type="RefSeq" id="WP_345364911.1">
    <property type="nucleotide sequence ID" value="NZ_BAABII010000012.1"/>
</dbReference>
<name>A0ABV4CG42_9PSEU</name>
<gene>
    <name evidence="2" type="ORF">AB8O55_10110</name>
</gene>
<comment type="caution">
    <text evidence="2">The sequence shown here is derived from an EMBL/GenBank/DDBJ whole genome shotgun (WGS) entry which is preliminary data.</text>
</comment>
<sequence length="82" mass="8658">MRFRKQVALVAAGTAVGCAAVIGWSLAAAPGPLRVVHVERTAVPTEPTRHPPTGYSPRGETTELCGVPMSEENARRLHLGCP</sequence>
<dbReference type="Proteomes" id="UP001564626">
    <property type="component" value="Unassembled WGS sequence"/>
</dbReference>
<organism evidence="2 3">
    <name type="scientific">Saccharopolyspora cebuensis</name>
    <dbReference type="NCBI Taxonomy" id="418759"/>
    <lineage>
        <taxon>Bacteria</taxon>
        <taxon>Bacillati</taxon>
        <taxon>Actinomycetota</taxon>
        <taxon>Actinomycetes</taxon>
        <taxon>Pseudonocardiales</taxon>
        <taxon>Pseudonocardiaceae</taxon>
        <taxon>Saccharopolyspora</taxon>
    </lineage>
</organism>